<protein>
    <submittedName>
        <fullName evidence="1">Uncharacterized protein</fullName>
    </submittedName>
</protein>
<accession>A0A0F9H7Y2</accession>
<organism evidence="1">
    <name type="scientific">marine sediment metagenome</name>
    <dbReference type="NCBI Taxonomy" id="412755"/>
    <lineage>
        <taxon>unclassified sequences</taxon>
        <taxon>metagenomes</taxon>
        <taxon>ecological metagenomes</taxon>
    </lineage>
</organism>
<name>A0A0F9H7Y2_9ZZZZ</name>
<proteinExistence type="predicted"/>
<reference evidence="1" key="1">
    <citation type="journal article" date="2015" name="Nature">
        <title>Complex archaea that bridge the gap between prokaryotes and eukaryotes.</title>
        <authorList>
            <person name="Spang A."/>
            <person name="Saw J.H."/>
            <person name="Jorgensen S.L."/>
            <person name="Zaremba-Niedzwiedzka K."/>
            <person name="Martijn J."/>
            <person name="Lind A.E."/>
            <person name="van Eijk R."/>
            <person name="Schleper C."/>
            <person name="Guy L."/>
            <person name="Ettema T.J."/>
        </authorList>
    </citation>
    <scope>NUCLEOTIDE SEQUENCE</scope>
</reference>
<feature type="non-terminal residue" evidence="1">
    <location>
        <position position="60"/>
    </location>
</feature>
<dbReference type="AlphaFoldDB" id="A0A0F9H7Y2"/>
<gene>
    <name evidence="1" type="ORF">LCGC14_2096220</name>
</gene>
<comment type="caution">
    <text evidence="1">The sequence shown here is derived from an EMBL/GenBank/DDBJ whole genome shotgun (WGS) entry which is preliminary data.</text>
</comment>
<sequence>MDGLKVKDITLFLGKLPTRKQSCFYFTEGAICIPVAYISKKNLPEAERLWGAMLKCLPLE</sequence>
<dbReference type="EMBL" id="LAZR01025634">
    <property type="protein sequence ID" value="KKL71302.1"/>
    <property type="molecule type" value="Genomic_DNA"/>
</dbReference>
<evidence type="ECO:0000313" key="1">
    <source>
        <dbReference type="EMBL" id="KKL71302.1"/>
    </source>
</evidence>